<keyword evidence="12" id="KW-0995">Kinetochore</keyword>
<gene>
    <name evidence="19" type="ORF">HYQ45_003702</name>
</gene>
<evidence type="ECO:0000256" key="11">
    <source>
        <dbReference type="ARBA" id="ARBA00022829"/>
    </source>
</evidence>
<feature type="compositionally biased region" description="Polar residues" evidence="18">
    <location>
        <begin position="117"/>
        <end position="126"/>
    </location>
</feature>
<feature type="region of interest" description="Disordered" evidence="18">
    <location>
        <begin position="1"/>
        <end position="31"/>
    </location>
</feature>
<protein>
    <recommendedName>
        <fullName evidence="5">DASH complex subunit DAD2</fullName>
    </recommendedName>
    <alternativeName>
        <fullName evidence="17">Outer kinetochore protein DAD2</fullName>
    </alternativeName>
</protein>
<keyword evidence="13" id="KW-0206">Cytoskeleton</keyword>
<feature type="compositionally biased region" description="Polar residues" evidence="18">
    <location>
        <begin position="1"/>
        <end position="12"/>
    </location>
</feature>
<keyword evidence="8" id="KW-0132">Cell division</keyword>
<evidence type="ECO:0000256" key="2">
    <source>
        <dbReference type="ARBA" id="ARBA00004186"/>
    </source>
</evidence>
<keyword evidence="14" id="KW-0539">Nucleus</keyword>
<name>A0A8I3AUX1_VERLO</name>
<evidence type="ECO:0000256" key="6">
    <source>
        <dbReference type="ARBA" id="ARBA00022454"/>
    </source>
</evidence>
<dbReference type="GO" id="GO:1990023">
    <property type="term" value="C:mitotic spindle midzone"/>
    <property type="evidence" value="ECO:0007669"/>
    <property type="project" value="TreeGrafter"/>
</dbReference>
<evidence type="ECO:0000256" key="16">
    <source>
        <dbReference type="ARBA" id="ARBA00023328"/>
    </source>
</evidence>
<dbReference type="EMBL" id="JAEMWZ010000060">
    <property type="protein sequence ID" value="KAG7139298.1"/>
    <property type="molecule type" value="Genomic_DNA"/>
</dbReference>
<accession>A0A8I3AUX1</accession>
<evidence type="ECO:0000256" key="13">
    <source>
        <dbReference type="ARBA" id="ARBA00023212"/>
    </source>
</evidence>
<evidence type="ECO:0000256" key="12">
    <source>
        <dbReference type="ARBA" id="ARBA00022838"/>
    </source>
</evidence>
<keyword evidence="10" id="KW-0498">Mitosis</keyword>
<dbReference type="Proteomes" id="UP000689129">
    <property type="component" value="Unassembled WGS sequence"/>
</dbReference>
<evidence type="ECO:0000256" key="15">
    <source>
        <dbReference type="ARBA" id="ARBA00023306"/>
    </source>
</evidence>
<proteinExistence type="inferred from homology"/>
<evidence type="ECO:0000256" key="4">
    <source>
        <dbReference type="ARBA" id="ARBA00005501"/>
    </source>
</evidence>
<dbReference type="PANTHER" id="PTHR28036:SF1">
    <property type="entry name" value="DASH COMPLEX SUBUNIT DAD2"/>
    <property type="match status" value="1"/>
</dbReference>
<comment type="subcellular location">
    <subcellularLocation>
        <location evidence="3">Chromosome</location>
        <location evidence="3">Centromere</location>
        <location evidence="3">Kinetochore</location>
    </subcellularLocation>
    <subcellularLocation>
        <location evidence="2">Cytoplasm</location>
        <location evidence="2">Cytoskeleton</location>
        <location evidence="2">Spindle</location>
    </subcellularLocation>
    <subcellularLocation>
        <location evidence="1">Nucleus</location>
    </subcellularLocation>
</comment>
<dbReference type="GO" id="GO:0000278">
    <property type="term" value="P:mitotic cell cycle"/>
    <property type="evidence" value="ECO:0007669"/>
    <property type="project" value="InterPro"/>
</dbReference>
<feature type="compositionally biased region" description="Acidic residues" evidence="18">
    <location>
        <begin position="106"/>
        <end position="115"/>
    </location>
</feature>
<evidence type="ECO:0000256" key="14">
    <source>
        <dbReference type="ARBA" id="ARBA00023242"/>
    </source>
</evidence>
<organism evidence="19 20">
    <name type="scientific">Verticillium longisporum</name>
    <name type="common">Verticillium dahliae var. longisporum</name>
    <dbReference type="NCBI Taxonomy" id="100787"/>
    <lineage>
        <taxon>Eukaryota</taxon>
        <taxon>Fungi</taxon>
        <taxon>Dikarya</taxon>
        <taxon>Ascomycota</taxon>
        <taxon>Pezizomycotina</taxon>
        <taxon>Sordariomycetes</taxon>
        <taxon>Hypocreomycetidae</taxon>
        <taxon>Glomerellales</taxon>
        <taxon>Plectosphaerellaceae</taxon>
        <taxon>Verticillium</taxon>
    </lineage>
</organism>
<dbReference type="AlphaFoldDB" id="A0A8I3AUX1"/>
<evidence type="ECO:0000313" key="20">
    <source>
        <dbReference type="Proteomes" id="UP000689129"/>
    </source>
</evidence>
<evidence type="ECO:0000313" key="19">
    <source>
        <dbReference type="EMBL" id="KAG7139298.1"/>
    </source>
</evidence>
<dbReference type="PANTHER" id="PTHR28036">
    <property type="entry name" value="DASH COMPLEX SUBUNIT DAD2"/>
    <property type="match status" value="1"/>
</dbReference>
<dbReference type="GO" id="GO:0042729">
    <property type="term" value="C:DASH complex"/>
    <property type="evidence" value="ECO:0007669"/>
    <property type="project" value="InterPro"/>
</dbReference>
<evidence type="ECO:0000256" key="10">
    <source>
        <dbReference type="ARBA" id="ARBA00022776"/>
    </source>
</evidence>
<keyword evidence="16" id="KW-0137">Centromere</keyword>
<comment type="caution">
    <text evidence="19">The sequence shown here is derived from an EMBL/GenBank/DDBJ whole genome shotgun (WGS) entry which is preliminary data.</text>
</comment>
<keyword evidence="6" id="KW-0158">Chromosome</keyword>
<sequence length="178" mass="19240">MSYHTRSLSTRLTGPGAGVRDGSSSMGGPSPALVARIEEKKAELDNLKQLRDLSAAVASQMEALEQQLSTLSDGTEAIATVIGNWHNVLRAINMASTKIPMPKDDATDDATDDASESAPSLPQTLRSRIKPQERPLERTTTTNIHIGLPRSQRLRSTSCLNGEMLTSRKGTPHCNFTE</sequence>
<feature type="region of interest" description="Disordered" evidence="18">
    <location>
        <begin position="100"/>
        <end position="144"/>
    </location>
</feature>
<dbReference type="InterPro" id="IPR013963">
    <property type="entry name" value="DASH_Dad2"/>
</dbReference>
<evidence type="ECO:0000256" key="18">
    <source>
        <dbReference type="SAM" id="MobiDB-lite"/>
    </source>
</evidence>
<keyword evidence="9" id="KW-0493">Microtubule</keyword>
<dbReference type="Pfam" id="PF08654">
    <property type="entry name" value="DASH_Dad2"/>
    <property type="match status" value="1"/>
</dbReference>
<evidence type="ECO:0000256" key="8">
    <source>
        <dbReference type="ARBA" id="ARBA00022618"/>
    </source>
</evidence>
<evidence type="ECO:0000256" key="3">
    <source>
        <dbReference type="ARBA" id="ARBA00004629"/>
    </source>
</evidence>
<keyword evidence="11" id="KW-0159">Chromosome partition</keyword>
<reference evidence="19" key="1">
    <citation type="journal article" date="2021" name="Mol. Plant Pathol.">
        <title>A 20-kb lineage-specific genomic region tames virulence in pathogenic amphidiploid Verticillium longisporum.</title>
        <authorList>
            <person name="Harting R."/>
            <person name="Starke J."/>
            <person name="Kusch H."/>
            <person name="Poggeler S."/>
            <person name="Maurus I."/>
            <person name="Schluter R."/>
            <person name="Landesfeind M."/>
            <person name="Bulla I."/>
            <person name="Nowrousian M."/>
            <person name="de Jonge R."/>
            <person name="Stahlhut G."/>
            <person name="Hoff K.J."/>
            <person name="Asshauer K.P."/>
            <person name="Thurmer A."/>
            <person name="Stanke M."/>
            <person name="Daniel R."/>
            <person name="Morgenstern B."/>
            <person name="Thomma B.P.H.J."/>
            <person name="Kronstad J.W."/>
            <person name="Braus-Stromeyer S.A."/>
            <person name="Braus G.H."/>
        </authorList>
    </citation>
    <scope>NUCLEOTIDE SEQUENCE</scope>
    <source>
        <strain evidence="19">Vl32</strain>
    </source>
</reference>
<comment type="similarity">
    <text evidence="4">Belongs to the DASH complex DAD2 family.</text>
</comment>
<keyword evidence="7" id="KW-0963">Cytoplasm</keyword>
<evidence type="ECO:0000256" key="7">
    <source>
        <dbReference type="ARBA" id="ARBA00022490"/>
    </source>
</evidence>
<evidence type="ECO:0000256" key="17">
    <source>
        <dbReference type="ARBA" id="ARBA00030568"/>
    </source>
</evidence>
<dbReference type="OrthoDB" id="3230169at2759"/>
<dbReference type="GO" id="GO:0005874">
    <property type="term" value="C:microtubule"/>
    <property type="evidence" value="ECO:0007669"/>
    <property type="project" value="UniProtKB-KW"/>
</dbReference>
<dbReference type="GO" id="GO:0044732">
    <property type="term" value="C:mitotic spindle pole body"/>
    <property type="evidence" value="ECO:0007669"/>
    <property type="project" value="TreeGrafter"/>
</dbReference>
<dbReference type="GO" id="GO:0008608">
    <property type="term" value="P:attachment of spindle microtubules to kinetochore"/>
    <property type="evidence" value="ECO:0007669"/>
    <property type="project" value="TreeGrafter"/>
</dbReference>
<evidence type="ECO:0000256" key="5">
    <source>
        <dbReference type="ARBA" id="ARBA00020260"/>
    </source>
</evidence>
<evidence type="ECO:0000256" key="9">
    <source>
        <dbReference type="ARBA" id="ARBA00022701"/>
    </source>
</evidence>
<keyword evidence="15" id="KW-0131">Cell cycle</keyword>
<evidence type="ECO:0000256" key="1">
    <source>
        <dbReference type="ARBA" id="ARBA00004123"/>
    </source>
</evidence>
<dbReference type="GO" id="GO:0051301">
    <property type="term" value="P:cell division"/>
    <property type="evidence" value="ECO:0007669"/>
    <property type="project" value="UniProtKB-KW"/>
</dbReference>